<organism evidence="2 3">
    <name type="scientific">Liparis tanakae</name>
    <name type="common">Tanaka's snailfish</name>
    <dbReference type="NCBI Taxonomy" id="230148"/>
    <lineage>
        <taxon>Eukaryota</taxon>
        <taxon>Metazoa</taxon>
        <taxon>Chordata</taxon>
        <taxon>Craniata</taxon>
        <taxon>Vertebrata</taxon>
        <taxon>Euteleostomi</taxon>
        <taxon>Actinopterygii</taxon>
        <taxon>Neopterygii</taxon>
        <taxon>Teleostei</taxon>
        <taxon>Neoteleostei</taxon>
        <taxon>Acanthomorphata</taxon>
        <taxon>Eupercaria</taxon>
        <taxon>Perciformes</taxon>
        <taxon>Cottioidei</taxon>
        <taxon>Cottales</taxon>
        <taxon>Liparidae</taxon>
        <taxon>Liparis</taxon>
    </lineage>
</organism>
<reference evidence="2 3" key="1">
    <citation type="submission" date="2019-03" db="EMBL/GenBank/DDBJ databases">
        <title>First draft genome of Liparis tanakae, snailfish: a comprehensive survey of snailfish specific genes.</title>
        <authorList>
            <person name="Kim W."/>
            <person name="Song I."/>
            <person name="Jeong J.-H."/>
            <person name="Kim D."/>
            <person name="Kim S."/>
            <person name="Ryu S."/>
            <person name="Song J.Y."/>
            <person name="Lee S.K."/>
        </authorList>
    </citation>
    <scope>NUCLEOTIDE SEQUENCE [LARGE SCALE GENOMIC DNA]</scope>
    <source>
        <tissue evidence="2">Muscle</tissue>
    </source>
</reference>
<proteinExistence type="predicted"/>
<feature type="region of interest" description="Disordered" evidence="1">
    <location>
        <begin position="215"/>
        <end position="248"/>
    </location>
</feature>
<accession>A0A4Z2H4X4</accession>
<dbReference type="Proteomes" id="UP000314294">
    <property type="component" value="Unassembled WGS sequence"/>
</dbReference>
<dbReference type="OrthoDB" id="10539062at2759"/>
<feature type="compositionally biased region" description="Basic and acidic residues" evidence="1">
    <location>
        <begin position="217"/>
        <end position="244"/>
    </location>
</feature>
<feature type="compositionally biased region" description="Basic and acidic residues" evidence="1">
    <location>
        <begin position="164"/>
        <end position="176"/>
    </location>
</feature>
<protein>
    <submittedName>
        <fullName evidence="2">Uncharacterized protein</fullName>
    </submittedName>
</protein>
<comment type="caution">
    <text evidence="2">The sequence shown here is derived from an EMBL/GenBank/DDBJ whole genome shotgun (WGS) entry which is preliminary data.</text>
</comment>
<evidence type="ECO:0000313" key="3">
    <source>
        <dbReference type="Proteomes" id="UP000314294"/>
    </source>
</evidence>
<feature type="region of interest" description="Disordered" evidence="1">
    <location>
        <begin position="155"/>
        <end position="183"/>
    </location>
</feature>
<dbReference type="EMBL" id="SRLO01000330">
    <property type="protein sequence ID" value="TNN60681.1"/>
    <property type="molecule type" value="Genomic_DNA"/>
</dbReference>
<dbReference type="AlphaFoldDB" id="A0A4Z2H4X4"/>
<name>A0A4Z2H4X4_9TELE</name>
<evidence type="ECO:0000256" key="1">
    <source>
        <dbReference type="SAM" id="MobiDB-lite"/>
    </source>
</evidence>
<keyword evidence="3" id="KW-1185">Reference proteome</keyword>
<evidence type="ECO:0000313" key="2">
    <source>
        <dbReference type="EMBL" id="TNN60681.1"/>
    </source>
</evidence>
<gene>
    <name evidence="2" type="ORF">EYF80_029154</name>
</gene>
<sequence>MSFSSACAHESRNSISDWLYCFWLSMDLWKSFLEMMPLHSGSYSRKFSEDVRSLSLRNMSKNLRIISTLLEDSTRVSTICFPMVPFTTLPDDTRTQRRVVAEVEDELMKRVRLDLSHLLFLLLHNFHGGFLQESTAKRQLMGLDPDLAATQLMTPFQKGPPYRENGKAGSPRDERGAGAGPVFPELLMQPLTPDGSLFEGLRLLRARAAPGCVGRGPRPDALPRLDGRGAKEAFGRRDRQRGADAGHSTYCQILN</sequence>